<evidence type="ECO:0000259" key="1">
    <source>
        <dbReference type="SMART" id="SM00382"/>
    </source>
</evidence>
<evidence type="ECO:0000313" key="2">
    <source>
        <dbReference type="EMBL" id="MCM1983580.1"/>
    </source>
</evidence>
<evidence type="ECO:0000313" key="3">
    <source>
        <dbReference type="Proteomes" id="UP000031561"/>
    </source>
</evidence>
<dbReference type="RefSeq" id="WP_166282421.1">
    <property type="nucleotide sequence ID" value="NZ_JTHE03000064.1"/>
</dbReference>
<name>A0ABD4T533_9CYAN</name>
<dbReference type="EMBL" id="JTHE03000064">
    <property type="protein sequence ID" value="MCM1983580.1"/>
    <property type="molecule type" value="Genomic_DNA"/>
</dbReference>
<dbReference type="Pfam" id="PF08852">
    <property type="entry name" value="DUF1822"/>
    <property type="match status" value="1"/>
</dbReference>
<dbReference type="InterPro" id="IPR044974">
    <property type="entry name" value="Disease_R_plants"/>
</dbReference>
<feature type="domain" description="AAA+ ATPase" evidence="1">
    <location>
        <begin position="171"/>
        <end position="316"/>
    </location>
</feature>
<dbReference type="InterPro" id="IPR002182">
    <property type="entry name" value="NB-ARC"/>
</dbReference>
<dbReference type="Gene3D" id="3.40.50.300">
    <property type="entry name" value="P-loop containing nucleotide triphosphate hydrolases"/>
    <property type="match status" value="1"/>
</dbReference>
<dbReference type="InterPro" id="IPR027417">
    <property type="entry name" value="P-loop_NTPase"/>
</dbReference>
<dbReference type="AlphaFoldDB" id="A0ABD4T533"/>
<gene>
    <name evidence="2" type="ORF">QQ91_0012205</name>
</gene>
<dbReference type="PRINTS" id="PR00364">
    <property type="entry name" value="DISEASERSIST"/>
</dbReference>
<sequence length="654" mass="73414">MDNSNQSQERKKTMEFDEAFKLINAAILAQAGRQLSAPEVTLLKGTWQGMTYEQMADNSPYSLNYLMRDIGPKFWRLLSSAMGKEVSKTNIRLLLEQQAGVGDNLLEVSSTLPISTSTRGRRRKNAQAVKLQEAWPSAVTNPVWDVMPEIPVFCGRDDELDQLNTWVLEDNVQVVSIHGLSGVGKTALARMFIDDVQGAFEHVLWRSISHQPPLSALIANLFEALEQPYSRIKNPINQLVSILKKHRCLLILDGIEAILDAQQLAGQYAEGYEDYGELFRQLADVSHQSCLIMTGLEAPADILMQTSDAIAVRPMELQGLQVEDARALLESERLEDADCWDELIKRYSGYPGALTAVSSLSHTLFNGKVSAFLQHQTFVFGEINHQLQRSFSRLSPLEKEVLFFLALQGEPLSFLMIESGLTIAISGRDLFEVLASLRSRSLILTPEVKNQSLFALSSLVMEYVTGVLIAEISGGETRNGMQRSPLPKDIESEEILDLSPSSTQEPVRLSQWFDQNYPSQWEPMGVFFSNPEMVAVRLRSTYHLRGTKLEKRFKRILLGNHNSALTIALIVSVTEESAQKIGVRAQVQPLDHQLELPENLSLSLLNGNGENLRTMTTQKHDHDLRLPLFRGEQGDQFMLQIDWSHHSVIESFVI</sequence>
<dbReference type="InterPro" id="IPR003593">
    <property type="entry name" value="AAA+_ATPase"/>
</dbReference>
<accession>A0ABD4T533</accession>
<dbReference type="InterPro" id="IPR058651">
    <property type="entry name" value="HTH_VMAP-M9"/>
</dbReference>
<keyword evidence="3" id="KW-1185">Reference proteome</keyword>
<proteinExistence type="predicted"/>
<dbReference type="Pfam" id="PF26355">
    <property type="entry name" value="HTH_VMAP-M9"/>
    <property type="match status" value="1"/>
</dbReference>
<dbReference type="PANTHER" id="PTHR23155:SF1135">
    <property type="entry name" value="OS08G0246300 PROTEIN"/>
    <property type="match status" value="1"/>
</dbReference>
<dbReference type="InterPro" id="IPR014951">
    <property type="entry name" value="DUF1822"/>
</dbReference>
<dbReference type="SUPFAM" id="SSF52540">
    <property type="entry name" value="P-loop containing nucleoside triphosphate hydrolases"/>
    <property type="match status" value="1"/>
</dbReference>
<dbReference type="SMART" id="SM00382">
    <property type="entry name" value="AAA"/>
    <property type="match status" value="1"/>
</dbReference>
<dbReference type="PANTHER" id="PTHR23155">
    <property type="entry name" value="DISEASE RESISTANCE PROTEIN RP"/>
    <property type="match status" value="1"/>
</dbReference>
<organism evidence="2 3">
    <name type="scientific">Lyngbya confervoides BDU141951</name>
    <dbReference type="NCBI Taxonomy" id="1574623"/>
    <lineage>
        <taxon>Bacteria</taxon>
        <taxon>Bacillati</taxon>
        <taxon>Cyanobacteriota</taxon>
        <taxon>Cyanophyceae</taxon>
        <taxon>Oscillatoriophycideae</taxon>
        <taxon>Oscillatoriales</taxon>
        <taxon>Microcoleaceae</taxon>
        <taxon>Lyngbya</taxon>
    </lineage>
</organism>
<dbReference type="Proteomes" id="UP000031561">
    <property type="component" value="Unassembled WGS sequence"/>
</dbReference>
<dbReference type="Pfam" id="PF00931">
    <property type="entry name" value="NB-ARC"/>
    <property type="match status" value="1"/>
</dbReference>
<comment type="caution">
    <text evidence="2">The sequence shown here is derived from an EMBL/GenBank/DDBJ whole genome shotgun (WGS) entry which is preliminary data.</text>
</comment>
<reference evidence="2 3" key="1">
    <citation type="journal article" date="2015" name="Genome Announc.">
        <title>Draft Genome Sequence of Filamentous Marine Cyanobacterium Lyngbya confervoides Strain BDU141951.</title>
        <authorList>
            <person name="Chandrababunaidu M.M."/>
            <person name="Sen D."/>
            <person name="Tripathy S."/>
        </authorList>
    </citation>
    <scope>NUCLEOTIDE SEQUENCE [LARGE SCALE GENOMIC DNA]</scope>
    <source>
        <strain evidence="2 3">BDU141951</strain>
    </source>
</reference>
<protein>
    <submittedName>
        <fullName evidence="2">DUF1822 family protein</fullName>
    </submittedName>
</protein>